<evidence type="ECO:0000313" key="17">
    <source>
        <dbReference type="Proteomes" id="UP000583929"/>
    </source>
</evidence>
<organism evidence="14 16">
    <name type="scientific">Cannabis sativa</name>
    <name type="common">Hemp</name>
    <name type="synonym">Marijuana</name>
    <dbReference type="NCBI Taxonomy" id="3483"/>
    <lineage>
        <taxon>Eukaryota</taxon>
        <taxon>Viridiplantae</taxon>
        <taxon>Streptophyta</taxon>
        <taxon>Embryophyta</taxon>
        <taxon>Tracheophyta</taxon>
        <taxon>Spermatophyta</taxon>
        <taxon>Magnoliopsida</taxon>
        <taxon>eudicotyledons</taxon>
        <taxon>Gunneridae</taxon>
        <taxon>Pentapetalae</taxon>
        <taxon>rosids</taxon>
        <taxon>fabids</taxon>
        <taxon>Rosales</taxon>
        <taxon>Cannabaceae</taxon>
        <taxon>Cannabis</taxon>
    </lineage>
</organism>
<comment type="similarity">
    <text evidence="1 10">Belongs to the peptidase A1 family.</text>
</comment>
<evidence type="ECO:0000256" key="2">
    <source>
        <dbReference type="ARBA" id="ARBA00022670"/>
    </source>
</evidence>
<protein>
    <submittedName>
        <fullName evidence="14">Uncharacterized protein</fullName>
    </submittedName>
</protein>
<dbReference type="PROSITE" id="PS50015">
    <property type="entry name" value="SAP_B"/>
    <property type="match status" value="2"/>
</dbReference>
<dbReference type="Pfam" id="PF00026">
    <property type="entry name" value="Asp"/>
    <property type="match status" value="1"/>
</dbReference>
<proteinExistence type="inferred from homology"/>
<keyword evidence="17" id="KW-1185">Reference proteome</keyword>
<dbReference type="Pfam" id="PF05184">
    <property type="entry name" value="SapB_1"/>
    <property type="match status" value="1"/>
</dbReference>
<gene>
    <name evidence="14" type="ORF">F8388_014992</name>
    <name evidence="15" type="ORF">G4B88_003813</name>
</gene>
<keyword evidence="7 9" id="KW-1015">Disulfide bond</keyword>
<dbReference type="InterPro" id="IPR021109">
    <property type="entry name" value="Peptidase_aspartic_dom_sf"/>
</dbReference>
<evidence type="ECO:0000259" key="13">
    <source>
        <dbReference type="PROSITE" id="PS51767"/>
    </source>
</evidence>
<comment type="caution">
    <text evidence="14">The sequence shown here is derived from an EMBL/GenBank/DDBJ whole genome shotgun (WGS) entry which is preliminary data.</text>
</comment>
<dbReference type="PROSITE" id="PS00141">
    <property type="entry name" value="ASP_PROTEASE"/>
    <property type="match status" value="1"/>
</dbReference>
<dbReference type="GO" id="GO:0006508">
    <property type="term" value="P:proteolysis"/>
    <property type="evidence" value="ECO:0007669"/>
    <property type="project" value="UniProtKB-KW"/>
</dbReference>
<dbReference type="GO" id="GO:0006629">
    <property type="term" value="P:lipid metabolic process"/>
    <property type="evidence" value="ECO:0007669"/>
    <property type="project" value="InterPro"/>
</dbReference>
<dbReference type="Gene3D" id="1.10.225.10">
    <property type="entry name" value="Saposin-like"/>
    <property type="match status" value="1"/>
</dbReference>
<evidence type="ECO:0000313" key="16">
    <source>
        <dbReference type="Proteomes" id="UP000525078"/>
    </source>
</evidence>
<dbReference type="Pfam" id="PF03489">
    <property type="entry name" value="SapB_2"/>
    <property type="match status" value="1"/>
</dbReference>
<feature type="domain" description="Peptidase A1" evidence="13">
    <location>
        <begin position="76"/>
        <end position="454"/>
    </location>
</feature>
<dbReference type="InterPro" id="IPR033121">
    <property type="entry name" value="PEPTIDASE_A1"/>
</dbReference>
<feature type="disulfide bond" evidence="9">
    <location>
        <begin position="107"/>
        <end position="113"/>
    </location>
</feature>
<keyword evidence="3 11" id="KW-0732">Signal</keyword>
<dbReference type="EMBL" id="JAATIP010000365">
    <property type="protein sequence ID" value="KAF4350531.1"/>
    <property type="molecule type" value="Genomic_DNA"/>
</dbReference>
<evidence type="ECO:0000256" key="8">
    <source>
        <dbReference type="ARBA" id="ARBA00023180"/>
    </source>
</evidence>
<dbReference type="Gene3D" id="2.40.70.10">
    <property type="entry name" value="Acid Proteases"/>
    <property type="match status" value="1"/>
</dbReference>
<dbReference type="EMBL" id="JAATIQ010000197">
    <property type="protein sequence ID" value="KAF4371343.1"/>
    <property type="molecule type" value="Genomic_DNA"/>
</dbReference>
<dbReference type="PANTHER" id="PTHR47966">
    <property type="entry name" value="BETA-SITE APP-CLEAVING ENZYME, ISOFORM A-RELATED"/>
    <property type="match status" value="1"/>
</dbReference>
<keyword evidence="8" id="KW-0325">Glycoprotein</keyword>
<accession>A0A7J6DWS7</accession>
<dbReference type="SUPFAM" id="SSF47862">
    <property type="entry name" value="Saposin"/>
    <property type="match status" value="1"/>
</dbReference>
<evidence type="ECO:0000256" key="6">
    <source>
        <dbReference type="ARBA" id="ARBA00023145"/>
    </source>
</evidence>
<evidence type="ECO:0000256" key="5">
    <source>
        <dbReference type="ARBA" id="ARBA00022801"/>
    </source>
</evidence>
<feature type="signal peptide" evidence="11">
    <location>
        <begin position="1"/>
        <end position="26"/>
    </location>
</feature>
<evidence type="ECO:0000256" key="1">
    <source>
        <dbReference type="ARBA" id="ARBA00007447"/>
    </source>
</evidence>
<dbReference type="InterPro" id="IPR001461">
    <property type="entry name" value="Aspartic_peptidase_A1"/>
</dbReference>
<feature type="chain" id="PRO_5036204976" evidence="11">
    <location>
        <begin position="27"/>
        <end position="454"/>
    </location>
</feature>
<keyword evidence="2 10" id="KW-0645">Protease</keyword>
<dbReference type="AlphaFoldDB" id="A0A7J6DWS7"/>
<name>A0A7J6DWS7_CANSA</name>
<keyword evidence="6" id="KW-0865">Zymogen</keyword>
<feature type="domain" description="Saposin B-type" evidence="12">
    <location>
        <begin position="337"/>
        <end position="378"/>
    </location>
</feature>
<evidence type="ECO:0000256" key="11">
    <source>
        <dbReference type="SAM" id="SignalP"/>
    </source>
</evidence>
<feature type="domain" description="Saposin B-type" evidence="12">
    <location>
        <begin position="273"/>
        <end position="313"/>
    </location>
</feature>
<evidence type="ECO:0000256" key="3">
    <source>
        <dbReference type="ARBA" id="ARBA00022729"/>
    </source>
</evidence>
<dbReference type="PRINTS" id="PR00792">
    <property type="entry name" value="PEPSIN"/>
</dbReference>
<keyword evidence="4 10" id="KW-0064">Aspartyl protease</keyword>
<dbReference type="InterPro" id="IPR008138">
    <property type="entry name" value="SapB_2"/>
</dbReference>
<dbReference type="Proteomes" id="UP000525078">
    <property type="component" value="Unassembled WGS sequence"/>
</dbReference>
<dbReference type="Proteomes" id="UP000583929">
    <property type="component" value="Unassembled WGS sequence"/>
</dbReference>
<evidence type="ECO:0000259" key="12">
    <source>
        <dbReference type="PROSITE" id="PS50015"/>
    </source>
</evidence>
<dbReference type="SUPFAM" id="SSF50630">
    <property type="entry name" value="Acid proteases"/>
    <property type="match status" value="1"/>
</dbReference>
<dbReference type="InterPro" id="IPR008139">
    <property type="entry name" value="SaposinB_dom"/>
</dbReference>
<dbReference type="GO" id="GO:0004190">
    <property type="term" value="F:aspartic-type endopeptidase activity"/>
    <property type="evidence" value="ECO:0007669"/>
    <property type="project" value="UniProtKB-KW"/>
</dbReference>
<sequence>MTMTMRIKSFLLALSMLSSSLVFADSDNGFLRISLKKWPLSLKRLKAARISHNQYPSTENNMEAVIYLKNYLDIQYYAEIGIGSPPQPLTVVFDTGSSNLWVPSSRCIFSIACYLHSKFKARLSSTYTKIGIPCKIPYGSGFISGFFSQDNVKVGDVVVKDQEFVEITKEGLLALLGAKYDGVLGLGFQNIAVDQATPVWYNMVIQGHMVQKVFSFWINRDPMSKVGGEIVFGGIDWRRFTGEHTYFPITRKGYWQIEAIVAQINLAIGAEGIVSLECKNVVSNYGNFIWEYLVSGLRPELACVDIGLCPYNGSKYVRKNIETVLVHNGTRSGSVNETPLCTFCEMIVFWFQVQLKQQKAKDKVFKFANELCERLPNPLGKPFIDCDKIGVLPDVTFTIGNKTFSLSSEQKVALLFALVDLFPWTFLLHKAPSGFLEICSWERIIPCLISEIPR</sequence>
<evidence type="ECO:0000313" key="15">
    <source>
        <dbReference type="EMBL" id="KAF4371343.1"/>
    </source>
</evidence>
<evidence type="ECO:0000256" key="4">
    <source>
        <dbReference type="ARBA" id="ARBA00022750"/>
    </source>
</evidence>
<reference evidence="16 17" key="1">
    <citation type="journal article" date="2020" name="bioRxiv">
        <title>Sequence and annotation of 42 cannabis genomes reveals extensive copy number variation in cannabinoid synthesis and pathogen resistance genes.</title>
        <authorList>
            <person name="Mckernan K.J."/>
            <person name="Helbert Y."/>
            <person name="Kane L.T."/>
            <person name="Ebling H."/>
            <person name="Zhang L."/>
            <person name="Liu B."/>
            <person name="Eaton Z."/>
            <person name="Mclaughlin S."/>
            <person name="Kingan S."/>
            <person name="Baybayan P."/>
            <person name="Concepcion G."/>
            <person name="Jordan M."/>
            <person name="Riva A."/>
            <person name="Barbazuk W."/>
            <person name="Harkins T."/>
        </authorList>
    </citation>
    <scope>NUCLEOTIDE SEQUENCE [LARGE SCALE GENOMIC DNA]</scope>
    <source>
        <strain evidence="16 17">cv. Jamaican Lion 4</strain>
        <strain evidence="15">Father</strain>
        <strain evidence="14">Mother</strain>
        <tissue evidence="14">Leaf</tissue>
    </source>
</reference>
<evidence type="ECO:0000256" key="7">
    <source>
        <dbReference type="ARBA" id="ARBA00023157"/>
    </source>
</evidence>
<dbReference type="FunFam" id="2.40.70.10:FF:000009">
    <property type="entry name" value="Aspartic proteinase A1"/>
    <property type="match status" value="1"/>
</dbReference>
<dbReference type="InterPro" id="IPR011001">
    <property type="entry name" value="Saposin-like"/>
</dbReference>
<evidence type="ECO:0000313" key="14">
    <source>
        <dbReference type="EMBL" id="KAF4350531.1"/>
    </source>
</evidence>
<dbReference type="InterPro" id="IPR001969">
    <property type="entry name" value="Aspartic_peptidase_AS"/>
</dbReference>
<dbReference type="InterPro" id="IPR007856">
    <property type="entry name" value="SapB_1"/>
</dbReference>
<dbReference type="PANTHER" id="PTHR47966:SF20">
    <property type="entry name" value="ASPARTIC PROTEINASE-LIKE"/>
    <property type="match status" value="1"/>
</dbReference>
<evidence type="ECO:0000256" key="10">
    <source>
        <dbReference type="RuleBase" id="RU000454"/>
    </source>
</evidence>
<keyword evidence="5 10" id="KW-0378">Hydrolase</keyword>
<evidence type="ECO:0000256" key="9">
    <source>
        <dbReference type="PIRSR" id="PIRSR601461-2"/>
    </source>
</evidence>
<dbReference type="PROSITE" id="PS51767">
    <property type="entry name" value="PEPTIDASE_A1"/>
    <property type="match status" value="1"/>
</dbReference>